<protein>
    <recommendedName>
        <fullName evidence="3">YokE-like PH domain-containing protein</fullName>
    </recommendedName>
</protein>
<reference evidence="2" key="1">
    <citation type="submission" date="2017-04" db="EMBL/GenBank/DDBJ databases">
        <title>Function of individual gut microbiota members based on whole genome sequencing of pure cultures obtained from chicken caecum.</title>
        <authorList>
            <person name="Medvecky M."/>
            <person name="Cejkova D."/>
            <person name="Polansky O."/>
            <person name="Karasova D."/>
            <person name="Kubasova T."/>
            <person name="Cizek A."/>
            <person name="Rychlik I."/>
        </authorList>
    </citation>
    <scope>NUCLEOTIDE SEQUENCE [LARGE SCALE GENOMIC DNA]</scope>
    <source>
        <strain evidence="2">An70</strain>
    </source>
</reference>
<comment type="caution">
    <text evidence="1">The sequence shown here is derived from an EMBL/GenBank/DDBJ whole genome shotgun (WGS) entry which is preliminary data.</text>
</comment>
<organism evidence="1 2">
    <name type="scientific">Enorma massiliensis</name>
    <dbReference type="NCBI Taxonomy" id="1472761"/>
    <lineage>
        <taxon>Bacteria</taxon>
        <taxon>Bacillati</taxon>
        <taxon>Actinomycetota</taxon>
        <taxon>Coriobacteriia</taxon>
        <taxon>Coriobacteriales</taxon>
        <taxon>Coriobacteriaceae</taxon>
        <taxon>Enorma</taxon>
    </lineage>
</organism>
<dbReference type="Proteomes" id="UP000196560">
    <property type="component" value="Unassembled WGS sequence"/>
</dbReference>
<gene>
    <name evidence="1" type="ORF">B5G21_04520</name>
</gene>
<proteinExistence type="predicted"/>
<evidence type="ECO:0000313" key="1">
    <source>
        <dbReference type="EMBL" id="OUN43403.1"/>
    </source>
</evidence>
<dbReference type="RefSeq" id="WP_087186201.1">
    <property type="nucleotide sequence ID" value="NZ_NFHO01000004.1"/>
</dbReference>
<dbReference type="AlphaFoldDB" id="A0A1Y3U3N6"/>
<sequence length="88" mass="9858">MEEKPIFIAPTAQPGEVRLYGNRIEIDRRGLIGTYTRTVYLWNVAFLGYSGGKGLDIVAPNHTSTGLELKRKDDARALVDRLNELIGR</sequence>
<keyword evidence="2" id="KW-1185">Reference proteome</keyword>
<name>A0A1Y3U3N6_9ACTN</name>
<accession>A0A1Y3U3N6</accession>
<evidence type="ECO:0008006" key="3">
    <source>
        <dbReference type="Google" id="ProtNLM"/>
    </source>
</evidence>
<dbReference type="EMBL" id="NFHO01000004">
    <property type="protein sequence ID" value="OUN43403.1"/>
    <property type="molecule type" value="Genomic_DNA"/>
</dbReference>
<evidence type="ECO:0000313" key="2">
    <source>
        <dbReference type="Proteomes" id="UP000196560"/>
    </source>
</evidence>